<evidence type="ECO:0000256" key="2">
    <source>
        <dbReference type="ARBA" id="ARBA00001973"/>
    </source>
</evidence>
<evidence type="ECO:0000256" key="8">
    <source>
        <dbReference type="ARBA" id="ARBA00022737"/>
    </source>
</evidence>
<feature type="transmembrane region" description="Helical" evidence="12">
    <location>
        <begin position="160"/>
        <end position="178"/>
    </location>
</feature>
<evidence type="ECO:0000256" key="10">
    <source>
        <dbReference type="ARBA" id="ARBA00023008"/>
    </source>
</evidence>
<keyword evidence="16" id="KW-1185">Reference proteome</keyword>
<feature type="transmembrane region" description="Helical" evidence="12">
    <location>
        <begin position="80"/>
        <end position="103"/>
    </location>
</feature>
<name>A0ABW5PLH0_9BACL</name>
<feature type="transmembrane region" description="Helical" evidence="12">
    <location>
        <begin position="124"/>
        <end position="148"/>
    </location>
</feature>
<organism evidence="15 16">
    <name type="scientific">Paenibacillus gansuensis</name>
    <dbReference type="NCBI Taxonomy" id="306542"/>
    <lineage>
        <taxon>Bacteria</taxon>
        <taxon>Bacillati</taxon>
        <taxon>Bacillota</taxon>
        <taxon>Bacilli</taxon>
        <taxon>Bacillales</taxon>
        <taxon>Paenibacillaceae</taxon>
        <taxon>Paenibacillus</taxon>
    </lineage>
</organism>
<accession>A0ABW5PLH0</accession>
<comment type="catalytic activity">
    <reaction evidence="11">
        <text>nitric oxide + Fe(III)-[cytochrome c] + H2O = Fe(II)-[cytochrome c] + nitrite + 2 H(+)</text>
        <dbReference type="Rhea" id="RHEA:15233"/>
        <dbReference type="Rhea" id="RHEA-COMP:10350"/>
        <dbReference type="Rhea" id="RHEA-COMP:14399"/>
        <dbReference type="ChEBI" id="CHEBI:15377"/>
        <dbReference type="ChEBI" id="CHEBI:15378"/>
        <dbReference type="ChEBI" id="CHEBI:16301"/>
        <dbReference type="ChEBI" id="CHEBI:16480"/>
        <dbReference type="ChEBI" id="CHEBI:29033"/>
        <dbReference type="ChEBI" id="CHEBI:29034"/>
        <dbReference type="EC" id="1.7.2.1"/>
    </reaction>
</comment>
<keyword evidence="8" id="KW-0677">Repeat</keyword>
<dbReference type="Gene3D" id="2.60.40.420">
    <property type="entry name" value="Cupredoxins - blue copper proteins"/>
    <property type="match status" value="3"/>
</dbReference>
<dbReference type="PANTHER" id="PTHR11709">
    <property type="entry name" value="MULTI-COPPER OXIDASE"/>
    <property type="match status" value="1"/>
</dbReference>
<evidence type="ECO:0000256" key="7">
    <source>
        <dbReference type="ARBA" id="ARBA00022723"/>
    </source>
</evidence>
<proteinExistence type="inferred from homology"/>
<evidence type="ECO:0000256" key="11">
    <source>
        <dbReference type="ARBA" id="ARBA00049340"/>
    </source>
</evidence>
<dbReference type="InterPro" id="IPR001287">
    <property type="entry name" value="NO2-reductase_Cu"/>
</dbReference>
<reference evidence="16" key="1">
    <citation type="journal article" date="2019" name="Int. J. Syst. Evol. Microbiol.">
        <title>The Global Catalogue of Microorganisms (GCM) 10K type strain sequencing project: providing services to taxonomists for standard genome sequencing and annotation.</title>
        <authorList>
            <consortium name="The Broad Institute Genomics Platform"/>
            <consortium name="The Broad Institute Genome Sequencing Center for Infectious Disease"/>
            <person name="Wu L."/>
            <person name="Ma J."/>
        </authorList>
    </citation>
    <scope>NUCLEOTIDE SEQUENCE [LARGE SCALE GENOMIC DNA]</scope>
    <source>
        <strain evidence="16">KCTC 3950</strain>
    </source>
</reference>
<sequence length="695" mass="75488">MYFQLFLFELLGLLLLLVLSLFAGRTASNLVFAPSATVLHKRSWRLMLWSVILTLILAEAFLCVLLMIEDYDAVFWKDRLFLHLPLAALPLTAVWAGSLPKLLKLRRKTASRTEVPPRPDLRGMAAEPGLVVPFRMTSVGAAAALYFTFVPALPFRWADVIVPLALYAAVWAALWTAHERRCLKAGDASFARRPRGVRALRAAAAAGAVLVVAGLGVFAAQASTRLPASMDMMAGVPDYGGGPVLAGHAHGGGAVTAAAGALTPVTELTGPRTGTPDRRFTLTAEQAAVRLSSGRTVQAWTFNGSIPGPELRMREGELVEVTLVNKDIEGGVTLHWHGLDVPNAEDGVAGATQNAVLPGQTHTYRFLAEQTGTFWYHTHQHSLEGVQKGLFGTLIVEPKEGLAEARDITAITHVWDDIGFAIGDHDTVQRESIAPGTQVRLRLINTDNWVRQKYTLTGVPFRVAAIDGVELNEPGLLTDTHLEVTTGGRYDLTFTMPETPVFLSVLGGKKIGILISPDGQGDIPAPAKNTKAFDPVNYGKPAATPFGLNTDYDREFTVVLDNKLGFYNGSLDFQYTMNGKLFPDSPMFMVREGDLVRTTIINRGAVDHPMHLHGHHVLVLSKNGKPVTGTPWWSDTLDVQPGDTYVVAFAANNPGIWMDHCHNLDHAAAGMSMHLMYEGVVTPFKMGIETVNHPE</sequence>
<dbReference type="EC" id="1.7.2.1" evidence="5"/>
<dbReference type="Proteomes" id="UP001597541">
    <property type="component" value="Unassembled WGS sequence"/>
</dbReference>
<evidence type="ECO:0000313" key="16">
    <source>
        <dbReference type="Proteomes" id="UP001597541"/>
    </source>
</evidence>
<dbReference type="InterPro" id="IPR011706">
    <property type="entry name" value="Cu-oxidase_C"/>
</dbReference>
<dbReference type="PROSITE" id="PS00080">
    <property type="entry name" value="MULTICOPPER_OXIDASE2"/>
    <property type="match status" value="1"/>
</dbReference>
<dbReference type="InterPro" id="IPR002355">
    <property type="entry name" value="Cu_oxidase_Cu_BS"/>
</dbReference>
<feature type="domain" description="Plastocyanin-like" evidence="13">
    <location>
        <begin position="575"/>
        <end position="676"/>
    </location>
</feature>
<dbReference type="CDD" id="cd04202">
    <property type="entry name" value="CuRO_D2_2dMcoN_like"/>
    <property type="match status" value="1"/>
</dbReference>
<dbReference type="EMBL" id="JBHUME010000019">
    <property type="protein sequence ID" value="MFD2615379.1"/>
    <property type="molecule type" value="Genomic_DNA"/>
</dbReference>
<evidence type="ECO:0000256" key="3">
    <source>
        <dbReference type="ARBA" id="ARBA00010609"/>
    </source>
</evidence>
<feature type="transmembrane region" description="Helical" evidence="12">
    <location>
        <begin position="199"/>
        <end position="220"/>
    </location>
</feature>
<keyword evidence="10" id="KW-0186">Copper</keyword>
<keyword evidence="12" id="KW-0812">Transmembrane</keyword>
<feature type="transmembrane region" description="Helical" evidence="12">
    <location>
        <begin position="46"/>
        <end position="68"/>
    </location>
</feature>
<keyword evidence="9" id="KW-0560">Oxidoreductase</keyword>
<comment type="cofactor">
    <cofactor evidence="1">
        <name>Cu(+)</name>
        <dbReference type="ChEBI" id="CHEBI:49552"/>
    </cofactor>
</comment>
<feature type="domain" description="Plastocyanin-like" evidence="14">
    <location>
        <begin position="287"/>
        <end position="400"/>
    </location>
</feature>
<comment type="cofactor">
    <cofactor evidence="2">
        <name>Cu(2+)</name>
        <dbReference type="ChEBI" id="CHEBI:29036"/>
    </cofactor>
</comment>
<dbReference type="InterPro" id="IPR011707">
    <property type="entry name" value="Cu-oxidase-like_N"/>
</dbReference>
<dbReference type="RefSeq" id="WP_377607210.1">
    <property type="nucleotide sequence ID" value="NZ_JBHUME010000019.1"/>
</dbReference>
<dbReference type="Pfam" id="PF07731">
    <property type="entry name" value="Cu-oxidase_2"/>
    <property type="match status" value="1"/>
</dbReference>
<dbReference type="PRINTS" id="PR00695">
    <property type="entry name" value="CUNO2RDTASE"/>
</dbReference>
<evidence type="ECO:0000256" key="5">
    <source>
        <dbReference type="ARBA" id="ARBA00011882"/>
    </source>
</evidence>
<feature type="transmembrane region" description="Helical" evidence="12">
    <location>
        <begin position="6"/>
        <end position="25"/>
    </location>
</feature>
<evidence type="ECO:0000256" key="9">
    <source>
        <dbReference type="ARBA" id="ARBA00023002"/>
    </source>
</evidence>
<evidence type="ECO:0000259" key="13">
    <source>
        <dbReference type="Pfam" id="PF07731"/>
    </source>
</evidence>
<dbReference type="InterPro" id="IPR008972">
    <property type="entry name" value="Cupredoxin"/>
</dbReference>
<dbReference type="Pfam" id="PF07732">
    <property type="entry name" value="Cu-oxidase_3"/>
    <property type="match status" value="1"/>
</dbReference>
<evidence type="ECO:0000259" key="14">
    <source>
        <dbReference type="Pfam" id="PF07732"/>
    </source>
</evidence>
<comment type="similarity">
    <text evidence="3">Belongs to the multicopper oxidase family.</text>
</comment>
<keyword evidence="12" id="KW-1133">Transmembrane helix</keyword>
<dbReference type="SUPFAM" id="SSF49503">
    <property type="entry name" value="Cupredoxins"/>
    <property type="match status" value="3"/>
</dbReference>
<keyword evidence="7" id="KW-0479">Metal-binding</keyword>
<evidence type="ECO:0000256" key="4">
    <source>
        <dbReference type="ARBA" id="ARBA00011233"/>
    </source>
</evidence>
<keyword evidence="12" id="KW-0472">Membrane</keyword>
<gene>
    <name evidence="15" type="ORF">ACFSUF_23530</name>
</gene>
<protein>
    <recommendedName>
        <fullName evidence="6">Copper-containing nitrite reductase</fullName>
        <ecNumber evidence="5">1.7.2.1</ecNumber>
    </recommendedName>
</protein>
<dbReference type="InterPro" id="IPR045087">
    <property type="entry name" value="Cu-oxidase_fam"/>
</dbReference>
<comment type="subunit">
    <text evidence="4">Homotrimer.</text>
</comment>
<evidence type="ECO:0000313" key="15">
    <source>
        <dbReference type="EMBL" id="MFD2615379.1"/>
    </source>
</evidence>
<evidence type="ECO:0000256" key="6">
    <source>
        <dbReference type="ARBA" id="ARBA00017290"/>
    </source>
</evidence>
<comment type="caution">
    <text evidence="15">The sequence shown here is derived from an EMBL/GenBank/DDBJ whole genome shotgun (WGS) entry which is preliminary data.</text>
</comment>
<evidence type="ECO:0000256" key="12">
    <source>
        <dbReference type="SAM" id="Phobius"/>
    </source>
</evidence>
<evidence type="ECO:0000256" key="1">
    <source>
        <dbReference type="ARBA" id="ARBA00001960"/>
    </source>
</evidence>